<comment type="subcellular location">
    <subcellularLocation>
        <location evidence="1">Endomembrane system</location>
        <topology evidence="1">Multi-pass membrane protein</topology>
    </subcellularLocation>
    <subcellularLocation>
        <location evidence="5">Membrane</location>
        <topology evidence="5">Multi-pass membrane protein</topology>
    </subcellularLocation>
</comment>
<evidence type="ECO:0000256" key="1">
    <source>
        <dbReference type="ARBA" id="ARBA00004127"/>
    </source>
</evidence>
<dbReference type="EMBL" id="SDHX01000001">
    <property type="protein sequence ID" value="RXK55065.1"/>
    <property type="molecule type" value="Genomic_DNA"/>
</dbReference>
<dbReference type="PANTHER" id="PTHR42829:SF2">
    <property type="entry name" value="NADH-UBIQUINONE OXIDOREDUCTASE CHAIN 5"/>
    <property type="match status" value="1"/>
</dbReference>
<dbReference type="Gene3D" id="1.20.5.2700">
    <property type="match status" value="1"/>
</dbReference>
<feature type="transmembrane region" description="Helical" evidence="6">
    <location>
        <begin position="112"/>
        <end position="129"/>
    </location>
</feature>
<accession>A0A4Q1C808</accession>
<feature type="domain" description="NADH:quinone oxidoreductase/Mrp antiporter transmembrane" evidence="7">
    <location>
        <begin position="129"/>
        <end position="318"/>
    </location>
</feature>
<feature type="transmembrane region" description="Helical" evidence="6">
    <location>
        <begin position="339"/>
        <end position="363"/>
    </location>
</feature>
<dbReference type="PANTHER" id="PTHR42829">
    <property type="entry name" value="NADH-UBIQUINONE OXIDOREDUCTASE CHAIN 5"/>
    <property type="match status" value="1"/>
</dbReference>
<protein>
    <submittedName>
        <fullName evidence="9">NADH-quinone oxidoreductase subunit L</fullName>
    </submittedName>
</protein>
<dbReference type="PRINTS" id="PR01435">
    <property type="entry name" value="NPOXDRDTASE5"/>
</dbReference>
<dbReference type="GO" id="GO:0003954">
    <property type="term" value="F:NADH dehydrogenase activity"/>
    <property type="evidence" value="ECO:0007669"/>
    <property type="project" value="TreeGrafter"/>
</dbReference>
<feature type="transmembrane region" description="Helical" evidence="6">
    <location>
        <begin position="396"/>
        <end position="414"/>
    </location>
</feature>
<dbReference type="InterPro" id="IPR001516">
    <property type="entry name" value="Proton_antipo_N"/>
</dbReference>
<evidence type="ECO:0000256" key="6">
    <source>
        <dbReference type="SAM" id="Phobius"/>
    </source>
</evidence>
<dbReference type="GO" id="GO:0012505">
    <property type="term" value="C:endomembrane system"/>
    <property type="evidence" value="ECO:0007669"/>
    <property type="project" value="UniProtKB-SubCell"/>
</dbReference>
<feature type="transmembrane region" description="Helical" evidence="6">
    <location>
        <begin position="242"/>
        <end position="267"/>
    </location>
</feature>
<dbReference type="Proteomes" id="UP000290218">
    <property type="component" value="Unassembled WGS sequence"/>
</dbReference>
<evidence type="ECO:0000313" key="9">
    <source>
        <dbReference type="EMBL" id="RXK55065.1"/>
    </source>
</evidence>
<proteinExistence type="predicted"/>
<feature type="transmembrane region" description="Helical" evidence="6">
    <location>
        <begin position="80"/>
        <end position="100"/>
    </location>
</feature>
<dbReference type="InterPro" id="IPR003945">
    <property type="entry name" value="NU5C-like"/>
</dbReference>
<feature type="transmembrane region" description="Helical" evidence="6">
    <location>
        <begin position="135"/>
        <end position="154"/>
    </location>
</feature>
<evidence type="ECO:0000256" key="5">
    <source>
        <dbReference type="RuleBase" id="RU000320"/>
    </source>
</evidence>
<feature type="transmembrane region" description="Helical" evidence="6">
    <location>
        <begin position="517"/>
        <end position="537"/>
    </location>
</feature>
<feature type="domain" description="NADH:quinone oxidoreductase/Mrp antiporter transmembrane" evidence="7">
    <location>
        <begin position="342"/>
        <end position="445"/>
    </location>
</feature>
<feature type="transmembrane region" description="Helical" evidence="6">
    <location>
        <begin position="434"/>
        <end position="453"/>
    </location>
</feature>
<reference evidence="9 10" key="1">
    <citation type="submission" date="2019-01" db="EMBL/GenBank/DDBJ databases">
        <title>Lacunisphaera sp. strain TWA-58.</title>
        <authorList>
            <person name="Chen W.-M."/>
        </authorList>
    </citation>
    <scope>NUCLEOTIDE SEQUENCE [LARGE SCALE GENOMIC DNA]</scope>
    <source>
        <strain evidence="9 10">TWA-58</strain>
    </source>
</reference>
<feature type="transmembrane region" description="Helical" evidence="6">
    <location>
        <begin position="175"/>
        <end position="195"/>
    </location>
</feature>
<comment type="caution">
    <text evidence="9">The sequence shown here is derived from an EMBL/GenBank/DDBJ whole genome shotgun (WGS) entry which is preliminary data.</text>
</comment>
<organism evidence="9 10">
    <name type="scientific">Oleiharenicola lentus</name>
    <dbReference type="NCBI Taxonomy" id="2508720"/>
    <lineage>
        <taxon>Bacteria</taxon>
        <taxon>Pseudomonadati</taxon>
        <taxon>Verrucomicrobiota</taxon>
        <taxon>Opitutia</taxon>
        <taxon>Opitutales</taxon>
        <taxon>Opitutaceae</taxon>
        <taxon>Oleiharenicola</taxon>
    </lineage>
</organism>
<feature type="transmembrane region" description="Helical" evidence="6">
    <location>
        <begin position="32"/>
        <end position="53"/>
    </location>
</feature>
<feature type="transmembrane region" description="Helical" evidence="6">
    <location>
        <begin position="474"/>
        <end position="497"/>
    </location>
</feature>
<evidence type="ECO:0000259" key="7">
    <source>
        <dbReference type="Pfam" id="PF00361"/>
    </source>
</evidence>
<gene>
    <name evidence="9" type="ORF">ESB00_03965</name>
</gene>
<feature type="transmembrane region" description="Helical" evidence="6">
    <location>
        <begin position="619"/>
        <end position="638"/>
    </location>
</feature>
<feature type="transmembrane region" description="Helical" evidence="6">
    <location>
        <begin position="588"/>
        <end position="613"/>
    </location>
</feature>
<keyword evidence="10" id="KW-1185">Reference proteome</keyword>
<dbReference type="RefSeq" id="WP_129046431.1">
    <property type="nucleotide sequence ID" value="NZ_SDHX01000001.1"/>
</dbReference>
<dbReference type="GO" id="GO:0016020">
    <property type="term" value="C:membrane"/>
    <property type="evidence" value="ECO:0007669"/>
    <property type="project" value="UniProtKB-SubCell"/>
</dbReference>
<evidence type="ECO:0000256" key="3">
    <source>
        <dbReference type="ARBA" id="ARBA00022989"/>
    </source>
</evidence>
<evidence type="ECO:0000313" key="10">
    <source>
        <dbReference type="Proteomes" id="UP000290218"/>
    </source>
</evidence>
<dbReference type="GO" id="GO:0042773">
    <property type="term" value="P:ATP synthesis coupled electron transport"/>
    <property type="evidence" value="ECO:0007669"/>
    <property type="project" value="InterPro"/>
</dbReference>
<evidence type="ECO:0000256" key="4">
    <source>
        <dbReference type="ARBA" id="ARBA00023136"/>
    </source>
</evidence>
<feature type="transmembrane region" description="Helical" evidence="6">
    <location>
        <begin position="273"/>
        <end position="291"/>
    </location>
</feature>
<sequence>MTMLSHAILVLLLPLASAALIAFFLRKRGALASYLSTATAGAIAAISIILLLHGERFEQSWEWLRFGDFAISLGIKYDDLAALMLFIVGFVGFLIHVFSLGYMHDDAARARFFGGLSIFMFSMIGIVLADNLFMIFIFWELVGFSSWLLINHYHQKQSAADASKKAFIVNRVGDFGFLLGIIWCFWANGTVNFTALAELGAAQKLVFSTAIPLLLFCGAMGKSAQMPLQVWLPDAMEGPTPVSALIHAATMVAAGIFMLCRVNVLMVPQALEVIMWVGTVTALYAALCAIVQSDIKKVLAYSTLSQLGYMVAAFGLGSLDQSHQASALTVGASGMQHEHATFIMATAAGVGAAMFHLTTHAFFKALMFLGSGSVIHGCHHEQDIFKMGGLAKKMPVTFATFTIGVLAIIGMPLLSGFFSKDAILYLAMKNNTAVFALLALTAVITSFYMIRLWKITFLGTPRSKDAEHAHESGFVMTLPLIILAVLSVVGGYGFAFGKLGGEIAALVPHAHGSDHTVILLVSLAVMTLGGGAALFFYKPSDHDTLEEKSQGLFRLLTGVKESFDKAYDYYVAKVQQRFAMLINFLEQIFLAGLIIRGVAGIVGFIGLGARALYTGSLHVYVYWFLLGAVVLWAFASGIL</sequence>
<dbReference type="InterPro" id="IPR001750">
    <property type="entry name" value="ND/Mrp_TM"/>
</dbReference>
<dbReference type="Pfam" id="PF00662">
    <property type="entry name" value="Proton_antipo_N"/>
    <property type="match status" value="1"/>
</dbReference>
<name>A0A4Q1C808_9BACT</name>
<dbReference type="PRINTS" id="PR01434">
    <property type="entry name" value="NADHDHGNASE5"/>
</dbReference>
<evidence type="ECO:0000259" key="8">
    <source>
        <dbReference type="Pfam" id="PF00662"/>
    </source>
</evidence>
<keyword evidence="3 6" id="KW-1133">Transmembrane helix</keyword>
<dbReference type="OrthoDB" id="9807568at2"/>
<evidence type="ECO:0000256" key="2">
    <source>
        <dbReference type="ARBA" id="ARBA00022692"/>
    </source>
</evidence>
<keyword evidence="4 6" id="KW-0472">Membrane</keyword>
<dbReference type="GO" id="GO:0008137">
    <property type="term" value="F:NADH dehydrogenase (ubiquinone) activity"/>
    <property type="evidence" value="ECO:0007669"/>
    <property type="project" value="InterPro"/>
</dbReference>
<feature type="domain" description="NADH-Ubiquinone oxidoreductase (complex I) chain 5 N-terminal" evidence="8">
    <location>
        <begin position="63"/>
        <end position="113"/>
    </location>
</feature>
<dbReference type="AlphaFoldDB" id="A0A4Q1C808"/>
<dbReference type="Pfam" id="PF00361">
    <property type="entry name" value="Proton_antipo_M"/>
    <property type="match status" value="2"/>
</dbReference>
<keyword evidence="2 5" id="KW-0812">Transmembrane</keyword>
<feature type="transmembrane region" description="Helical" evidence="6">
    <location>
        <begin position="6"/>
        <end position="25"/>
    </location>
</feature>
<feature type="transmembrane region" description="Helical" evidence="6">
    <location>
        <begin position="298"/>
        <end position="319"/>
    </location>
</feature>
<dbReference type="GO" id="GO:0015990">
    <property type="term" value="P:electron transport coupled proton transport"/>
    <property type="evidence" value="ECO:0007669"/>
    <property type="project" value="TreeGrafter"/>
</dbReference>